<keyword evidence="1" id="KW-0812">Transmembrane</keyword>
<sequence length="40" mass="3956">MEGQGGLLSGIIAGVIALAIVLTLCIVGTLLLYGSQVLGQ</sequence>
<accession>A0A0M8K9X8</accession>
<keyword evidence="1" id="KW-1133">Transmembrane helix</keyword>
<dbReference type="Proteomes" id="UP000037784">
    <property type="component" value="Unassembled WGS sequence"/>
</dbReference>
<dbReference type="InParanoid" id="A0A0M8K9X8"/>
<comment type="caution">
    <text evidence="2">The sequence shown here is derived from an EMBL/GenBank/DDBJ whole genome shotgun (WGS) entry which is preliminary data.</text>
</comment>
<dbReference type="RefSeq" id="WP_268753476.1">
    <property type="nucleotide sequence ID" value="NZ_BBZA01000147.1"/>
</dbReference>
<gene>
    <name evidence="2" type="ORF">ARMA_1882</name>
</gene>
<evidence type="ECO:0000256" key="1">
    <source>
        <dbReference type="SAM" id="Phobius"/>
    </source>
</evidence>
<feature type="transmembrane region" description="Helical" evidence="1">
    <location>
        <begin position="6"/>
        <end position="33"/>
    </location>
</feature>
<reference evidence="3" key="2">
    <citation type="submission" date="2015-08" db="EMBL/GenBank/DDBJ databases">
        <title>Draft Genome Sequence of a Heterotrophic Facultative Anaerobic Bacterium Ardenticatena maritima Strain 110S.</title>
        <authorList>
            <person name="Kawaichi S."/>
            <person name="Yoshida T."/>
            <person name="Sako Y."/>
            <person name="Nakamura R."/>
        </authorList>
    </citation>
    <scope>NUCLEOTIDE SEQUENCE [LARGE SCALE GENOMIC DNA]</scope>
    <source>
        <strain evidence="3">110S</strain>
    </source>
</reference>
<name>A0A0M8K9X8_9CHLR</name>
<evidence type="ECO:0000313" key="3">
    <source>
        <dbReference type="Proteomes" id="UP000037784"/>
    </source>
</evidence>
<dbReference type="EMBL" id="BBZA01000147">
    <property type="protein sequence ID" value="GAP63459.1"/>
    <property type="molecule type" value="Genomic_DNA"/>
</dbReference>
<keyword evidence="3" id="KW-1185">Reference proteome</keyword>
<organism evidence="2 3">
    <name type="scientific">Ardenticatena maritima</name>
    <dbReference type="NCBI Taxonomy" id="872965"/>
    <lineage>
        <taxon>Bacteria</taxon>
        <taxon>Bacillati</taxon>
        <taxon>Chloroflexota</taxon>
        <taxon>Ardenticatenia</taxon>
        <taxon>Ardenticatenales</taxon>
        <taxon>Ardenticatenaceae</taxon>
        <taxon>Ardenticatena</taxon>
    </lineage>
</organism>
<dbReference type="AlphaFoldDB" id="A0A0M8K9X8"/>
<protein>
    <submittedName>
        <fullName evidence="2">Uncharacterized protein</fullName>
    </submittedName>
</protein>
<proteinExistence type="predicted"/>
<evidence type="ECO:0000313" key="2">
    <source>
        <dbReference type="EMBL" id="GAP63459.1"/>
    </source>
</evidence>
<keyword evidence="1" id="KW-0472">Membrane</keyword>
<reference evidence="2 3" key="1">
    <citation type="journal article" date="2015" name="Genome Announc.">
        <title>Draft Genome Sequence of a Heterotrophic Facultative Anaerobic Thermophilic Bacterium, Ardenticatena maritima Strain 110ST.</title>
        <authorList>
            <person name="Kawaichi S."/>
            <person name="Yoshida T."/>
            <person name="Sako Y."/>
            <person name="Nakamura R."/>
        </authorList>
    </citation>
    <scope>NUCLEOTIDE SEQUENCE [LARGE SCALE GENOMIC DNA]</scope>
    <source>
        <strain evidence="2 3">110S</strain>
    </source>
</reference>